<dbReference type="PROSITE" id="PS50977">
    <property type="entry name" value="HTH_TETR_2"/>
    <property type="match status" value="1"/>
</dbReference>
<dbReference type="Proteomes" id="UP001431181">
    <property type="component" value="Unassembled WGS sequence"/>
</dbReference>
<evidence type="ECO:0000313" key="4">
    <source>
        <dbReference type="EMBL" id="MCW4628299.1"/>
    </source>
</evidence>
<proteinExistence type="predicted"/>
<comment type="caution">
    <text evidence="4">The sequence shown here is derived from an EMBL/GenBank/DDBJ whole genome shotgun (WGS) entry which is preliminary data.</text>
</comment>
<dbReference type="EMBL" id="JAPEUL010000004">
    <property type="protein sequence ID" value="MCW4628299.1"/>
    <property type="molecule type" value="Genomic_DNA"/>
</dbReference>
<sequence>MTLEKKQRGRPKDNAKKTAILDSARNLFLAKGPDVSLDEIAASSGVAKATLYAKFTDKKALIEAVIRRESDLTVTEEQFTNFSQIPISDALYAFGLQYLTFINNRDLLNWDRLISSLESQNSDLQKRIFDLGPRSWSEPPHTIN</sequence>
<evidence type="ECO:0000256" key="1">
    <source>
        <dbReference type="ARBA" id="ARBA00023125"/>
    </source>
</evidence>
<organism evidence="4 5">
    <name type="scientific">Marinomonas rhodophyticola</name>
    <dbReference type="NCBI Taxonomy" id="2992803"/>
    <lineage>
        <taxon>Bacteria</taxon>
        <taxon>Pseudomonadati</taxon>
        <taxon>Pseudomonadota</taxon>
        <taxon>Gammaproteobacteria</taxon>
        <taxon>Oceanospirillales</taxon>
        <taxon>Oceanospirillaceae</taxon>
        <taxon>Marinomonas</taxon>
    </lineage>
</organism>
<dbReference type="InterPro" id="IPR001647">
    <property type="entry name" value="HTH_TetR"/>
</dbReference>
<name>A0ABT3KCN5_9GAMM</name>
<gene>
    <name evidence="4" type="ORF">ONZ52_04390</name>
</gene>
<reference evidence="4" key="1">
    <citation type="submission" date="2022-11" db="EMBL/GenBank/DDBJ databases">
        <title>Marinomonas sp. nov., isolated from marine algae.</title>
        <authorList>
            <person name="Choi D.G."/>
            <person name="Kim J.M."/>
            <person name="Lee J.K."/>
            <person name="Baek J.H."/>
            <person name="Jeon C.O."/>
        </authorList>
    </citation>
    <scope>NUCLEOTIDE SEQUENCE</scope>
    <source>
        <strain evidence="4">KJ51-3</strain>
    </source>
</reference>
<dbReference type="SUPFAM" id="SSF46689">
    <property type="entry name" value="Homeodomain-like"/>
    <property type="match status" value="1"/>
</dbReference>
<evidence type="ECO:0000256" key="2">
    <source>
        <dbReference type="PROSITE-ProRule" id="PRU00335"/>
    </source>
</evidence>
<dbReference type="RefSeq" id="WP_265217510.1">
    <property type="nucleotide sequence ID" value="NZ_JAPEUL010000004.1"/>
</dbReference>
<dbReference type="PANTHER" id="PTHR30055:SF146">
    <property type="entry name" value="HTH-TYPE TRANSCRIPTIONAL DUAL REGULATOR CECR"/>
    <property type="match status" value="1"/>
</dbReference>
<feature type="DNA-binding region" description="H-T-H motif" evidence="2">
    <location>
        <begin position="36"/>
        <end position="55"/>
    </location>
</feature>
<evidence type="ECO:0000259" key="3">
    <source>
        <dbReference type="PROSITE" id="PS50977"/>
    </source>
</evidence>
<dbReference type="InterPro" id="IPR009057">
    <property type="entry name" value="Homeodomain-like_sf"/>
</dbReference>
<dbReference type="PANTHER" id="PTHR30055">
    <property type="entry name" value="HTH-TYPE TRANSCRIPTIONAL REGULATOR RUTR"/>
    <property type="match status" value="1"/>
</dbReference>
<dbReference type="PRINTS" id="PR00455">
    <property type="entry name" value="HTHTETR"/>
</dbReference>
<keyword evidence="1 2" id="KW-0238">DNA-binding</keyword>
<dbReference type="InterPro" id="IPR050109">
    <property type="entry name" value="HTH-type_TetR-like_transc_reg"/>
</dbReference>
<evidence type="ECO:0000313" key="5">
    <source>
        <dbReference type="Proteomes" id="UP001431181"/>
    </source>
</evidence>
<protein>
    <submittedName>
        <fullName evidence="4">TetR/AcrR family transcriptional regulator</fullName>
    </submittedName>
</protein>
<keyword evidence="5" id="KW-1185">Reference proteome</keyword>
<dbReference type="Pfam" id="PF00440">
    <property type="entry name" value="TetR_N"/>
    <property type="match status" value="1"/>
</dbReference>
<dbReference type="Gene3D" id="1.10.357.10">
    <property type="entry name" value="Tetracycline Repressor, domain 2"/>
    <property type="match status" value="1"/>
</dbReference>
<feature type="domain" description="HTH tetR-type" evidence="3">
    <location>
        <begin position="14"/>
        <end position="73"/>
    </location>
</feature>
<accession>A0ABT3KCN5</accession>